<evidence type="ECO:0000313" key="1">
    <source>
        <dbReference type="EMBL" id="CAG8855531.1"/>
    </source>
</evidence>
<protein>
    <submittedName>
        <fullName evidence="1">22816_t:CDS:1</fullName>
    </submittedName>
</protein>
<sequence length="44" mass="5482">LNLMTTAYNNEVKEHRHWWYSYCDKNRRVSKLIQEKFALQLLLK</sequence>
<reference evidence="1 2" key="1">
    <citation type="submission" date="2021-06" db="EMBL/GenBank/DDBJ databases">
        <authorList>
            <person name="Kallberg Y."/>
            <person name="Tangrot J."/>
            <person name="Rosling A."/>
        </authorList>
    </citation>
    <scope>NUCLEOTIDE SEQUENCE [LARGE SCALE GENOMIC DNA]</scope>
    <source>
        <strain evidence="1 2">120-4 pot B 10/14</strain>
    </source>
</reference>
<feature type="non-terminal residue" evidence="1">
    <location>
        <position position="1"/>
    </location>
</feature>
<comment type="caution">
    <text evidence="1">The sequence shown here is derived from an EMBL/GenBank/DDBJ whole genome shotgun (WGS) entry which is preliminary data.</text>
</comment>
<dbReference type="Proteomes" id="UP000789901">
    <property type="component" value="Unassembled WGS sequence"/>
</dbReference>
<gene>
    <name evidence="1" type="ORF">GMARGA_LOCUS44352</name>
</gene>
<organism evidence="1 2">
    <name type="scientific">Gigaspora margarita</name>
    <dbReference type="NCBI Taxonomy" id="4874"/>
    <lineage>
        <taxon>Eukaryota</taxon>
        <taxon>Fungi</taxon>
        <taxon>Fungi incertae sedis</taxon>
        <taxon>Mucoromycota</taxon>
        <taxon>Glomeromycotina</taxon>
        <taxon>Glomeromycetes</taxon>
        <taxon>Diversisporales</taxon>
        <taxon>Gigasporaceae</taxon>
        <taxon>Gigaspora</taxon>
    </lineage>
</organism>
<dbReference type="EMBL" id="CAJVQB010150318">
    <property type="protein sequence ID" value="CAG8855531.1"/>
    <property type="molecule type" value="Genomic_DNA"/>
</dbReference>
<keyword evidence="2" id="KW-1185">Reference proteome</keyword>
<name>A0ABN7XL53_GIGMA</name>
<evidence type="ECO:0000313" key="2">
    <source>
        <dbReference type="Proteomes" id="UP000789901"/>
    </source>
</evidence>
<proteinExistence type="predicted"/>
<feature type="non-terminal residue" evidence="1">
    <location>
        <position position="44"/>
    </location>
</feature>
<accession>A0ABN7XL53</accession>